<feature type="compositionally biased region" description="Low complexity" evidence="1">
    <location>
        <begin position="53"/>
        <end position="62"/>
    </location>
</feature>
<reference evidence="2" key="1">
    <citation type="submission" date="2022-11" db="EMBL/GenBank/DDBJ databases">
        <title>Identification and genomic analyses of a novel endophytic actinobacterium Streptomyces endophytica sp. nov. with potential for biocontrol of Yam anthracnose.</title>
        <authorList>
            <person name="Huang X."/>
        </authorList>
    </citation>
    <scope>NUCLEOTIDE SEQUENCE</scope>
    <source>
        <strain evidence="2">HNM0140</strain>
    </source>
</reference>
<feature type="compositionally biased region" description="Basic and acidic residues" evidence="1">
    <location>
        <begin position="81"/>
        <end position="90"/>
    </location>
</feature>
<accession>A0ABY6PBV7</accession>
<protein>
    <submittedName>
        <fullName evidence="2">Uncharacterized protein</fullName>
    </submittedName>
</protein>
<organism evidence="2 3">
    <name type="scientific">Streptomyces endophytica</name>
    <dbReference type="NCBI Taxonomy" id="2991496"/>
    <lineage>
        <taxon>Bacteria</taxon>
        <taxon>Bacillati</taxon>
        <taxon>Actinomycetota</taxon>
        <taxon>Actinomycetes</taxon>
        <taxon>Kitasatosporales</taxon>
        <taxon>Streptomycetaceae</taxon>
        <taxon>Streptomyces</taxon>
    </lineage>
</organism>
<dbReference type="EMBL" id="CP110636">
    <property type="protein sequence ID" value="UZJ31286.1"/>
    <property type="molecule type" value="Genomic_DNA"/>
</dbReference>
<proteinExistence type="predicted"/>
<evidence type="ECO:0000313" key="3">
    <source>
        <dbReference type="Proteomes" id="UP001164959"/>
    </source>
</evidence>
<dbReference type="RefSeq" id="WP_265362646.1">
    <property type="nucleotide sequence ID" value="NZ_CP110636.1"/>
</dbReference>
<feature type="region of interest" description="Disordered" evidence="1">
    <location>
        <begin position="53"/>
        <end position="90"/>
    </location>
</feature>
<keyword evidence="3" id="KW-1185">Reference proteome</keyword>
<gene>
    <name evidence="2" type="ORF">OJ254_14355</name>
</gene>
<name>A0ABY6PBV7_9ACTN</name>
<evidence type="ECO:0000313" key="2">
    <source>
        <dbReference type="EMBL" id="UZJ31286.1"/>
    </source>
</evidence>
<dbReference type="Proteomes" id="UP001164959">
    <property type="component" value="Chromosome"/>
</dbReference>
<evidence type="ECO:0000256" key="1">
    <source>
        <dbReference type="SAM" id="MobiDB-lite"/>
    </source>
</evidence>
<sequence length="90" mass="9377">MSDVVRWGAFSCALVPFVLIISGASWAGAAGTSAGLALVTGACRALLRRSERSAAGLRGRAAGRQRDRSGRSGARARRGGRHGERRTPVD</sequence>